<reference evidence="1 2" key="1">
    <citation type="submission" date="2023-10" db="EMBL/GenBank/DDBJ databases">
        <title>Virgibacillus halophilus 5B73C genome.</title>
        <authorList>
            <person name="Miliotis G."/>
            <person name="Sengupta P."/>
            <person name="Hameed A."/>
            <person name="Chuvochina M."/>
            <person name="Mcdonagh F."/>
            <person name="Simpson A.C."/>
            <person name="Singh N.K."/>
            <person name="Rekha P.D."/>
            <person name="Raman K."/>
            <person name="Hugenholtz P."/>
            <person name="Venkateswaran K."/>
        </authorList>
    </citation>
    <scope>NUCLEOTIDE SEQUENCE [LARGE SCALE GENOMIC DNA]</scope>
    <source>
        <strain evidence="1 2">5B73C</strain>
    </source>
</reference>
<keyword evidence="2" id="KW-1185">Reference proteome</keyword>
<protein>
    <recommendedName>
        <fullName evidence="3">YhfH-like protein</fullName>
    </recommendedName>
</protein>
<evidence type="ECO:0000313" key="2">
    <source>
        <dbReference type="Proteomes" id="UP001281447"/>
    </source>
</evidence>
<name>A0ABU5C6I6_9BACI</name>
<organism evidence="1 2">
    <name type="scientific">Tigheibacillus halophilus</name>
    <dbReference type="NCBI Taxonomy" id="361280"/>
    <lineage>
        <taxon>Bacteria</taxon>
        <taxon>Bacillati</taxon>
        <taxon>Bacillota</taxon>
        <taxon>Bacilli</taxon>
        <taxon>Bacillales</taxon>
        <taxon>Bacillaceae</taxon>
        <taxon>Tigheibacillus</taxon>
    </lineage>
</organism>
<sequence>METTMKKPSGYAQCQECGKPINVKNYLLECDHCLSKKKGD</sequence>
<proteinExistence type="predicted"/>
<dbReference type="EMBL" id="JAWDIP010000003">
    <property type="protein sequence ID" value="MDY0394952.1"/>
    <property type="molecule type" value="Genomic_DNA"/>
</dbReference>
<comment type="caution">
    <text evidence="1">The sequence shown here is derived from an EMBL/GenBank/DDBJ whole genome shotgun (WGS) entry which is preliminary data.</text>
</comment>
<evidence type="ECO:0008006" key="3">
    <source>
        <dbReference type="Google" id="ProtNLM"/>
    </source>
</evidence>
<gene>
    <name evidence="1" type="ORF">RWE15_11560</name>
</gene>
<dbReference type="Proteomes" id="UP001281447">
    <property type="component" value="Unassembled WGS sequence"/>
</dbReference>
<evidence type="ECO:0000313" key="1">
    <source>
        <dbReference type="EMBL" id="MDY0394952.1"/>
    </source>
</evidence>
<accession>A0ABU5C6I6</accession>
<dbReference type="RefSeq" id="WP_390355669.1">
    <property type="nucleotide sequence ID" value="NZ_JBHUIZ010000010.1"/>
</dbReference>